<dbReference type="PANTHER" id="PTHR46889">
    <property type="entry name" value="TRANSPOSASE INSF FOR INSERTION SEQUENCE IS3B-RELATED"/>
    <property type="match status" value="1"/>
</dbReference>
<gene>
    <name evidence="3" type="ORF">METZ01_LOCUS208956</name>
</gene>
<feature type="region of interest" description="Disordered" evidence="1">
    <location>
        <begin position="1"/>
        <end position="49"/>
    </location>
</feature>
<dbReference type="InterPro" id="IPR050900">
    <property type="entry name" value="Transposase_IS3/IS150/IS904"/>
</dbReference>
<dbReference type="SUPFAM" id="SSF53098">
    <property type="entry name" value="Ribonuclease H-like"/>
    <property type="match status" value="1"/>
</dbReference>
<feature type="compositionally biased region" description="Basic residues" evidence="1">
    <location>
        <begin position="14"/>
        <end position="23"/>
    </location>
</feature>
<feature type="non-terminal residue" evidence="3">
    <location>
        <position position="1"/>
    </location>
</feature>
<name>A0A382F0D3_9ZZZZ</name>
<dbReference type="NCBIfam" id="NF033516">
    <property type="entry name" value="transpos_IS3"/>
    <property type="match status" value="1"/>
</dbReference>
<protein>
    <recommendedName>
        <fullName evidence="2">Integrase catalytic domain-containing protein</fullName>
    </recommendedName>
</protein>
<reference evidence="3" key="1">
    <citation type="submission" date="2018-05" db="EMBL/GenBank/DDBJ databases">
        <authorList>
            <person name="Lanie J.A."/>
            <person name="Ng W.-L."/>
            <person name="Kazmierczak K.M."/>
            <person name="Andrzejewski T.M."/>
            <person name="Davidsen T.M."/>
            <person name="Wayne K.J."/>
            <person name="Tettelin H."/>
            <person name="Glass J.I."/>
            <person name="Rusch D."/>
            <person name="Podicherti R."/>
            <person name="Tsui H.-C.T."/>
            <person name="Winkler M.E."/>
        </authorList>
    </citation>
    <scope>NUCLEOTIDE SEQUENCE</scope>
</reference>
<dbReference type="PROSITE" id="PS50994">
    <property type="entry name" value="INTEGRASE"/>
    <property type="match status" value="1"/>
</dbReference>
<dbReference type="Gene3D" id="3.30.420.10">
    <property type="entry name" value="Ribonuclease H-like superfamily/Ribonuclease H"/>
    <property type="match status" value="1"/>
</dbReference>
<evidence type="ECO:0000256" key="1">
    <source>
        <dbReference type="SAM" id="MobiDB-lite"/>
    </source>
</evidence>
<dbReference type="Pfam" id="PF13276">
    <property type="entry name" value="HTH_21"/>
    <property type="match status" value="1"/>
</dbReference>
<proteinExistence type="predicted"/>
<organism evidence="3">
    <name type="scientific">marine metagenome</name>
    <dbReference type="NCBI Taxonomy" id="408172"/>
    <lineage>
        <taxon>unclassified sequences</taxon>
        <taxon>metagenomes</taxon>
        <taxon>ecological metagenomes</taxon>
    </lineage>
</organism>
<dbReference type="GO" id="GO:0003676">
    <property type="term" value="F:nucleic acid binding"/>
    <property type="evidence" value="ECO:0007669"/>
    <property type="project" value="InterPro"/>
</dbReference>
<accession>A0A382F0D3</accession>
<sequence length="388" mass="43849">VETEPQKWYERAHTNGKKTKSIHRQVQGQGGDGGGQGGKDLGRVGIGISGTSESDIRLEEAVASERAGDIFWEQGWQGQERGGVDGSTLRGDLPAENGCGMAQKKAMSLPVATRRTWVEPSLDYSVRRQCGLAGVPRSGCYYEAAKETEQNRMLMRLIDEQYIKHPELGVPRMTRWLRDDEGHEVNHKRIAGLMQKMGLQAITPGPHTSKPTQGHRIYPYLLRKVKIERVNQVWSTDITYIPMRHGFMYLAAVIDWRSRYVLSWELSNTMENMFCVDALEGALRLGQPEIFNTDQGAQFTSEAFTGVLLAKEIAISMDGRGRALDNVFIERLWWTVKYENVYPKDYADGHALHRGLGRYFDYYNNERKHSELDNATPGEVFGCGADMR</sequence>
<dbReference type="AlphaFoldDB" id="A0A382F0D3"/>
<dbReference type="InterPro" id="IPR036397">
    <property type="entry name" value="RNaseH_sf"/>
</dbReference>
<dbReference type="InterPro" id="IPR025948">
    <property type="entry name" value="HTH-like_dom"/>
</dbReference>
<feature type="compositionally biased region" description="Gly residues" evidence="1">
    <location>
        <begin position="28"/>
        <end position="48"/>
    </location>
</feature>
<feature type="domain" description="Integrase catalytic" evidence="2">
    <location>
        <begin position="215"/>
        <end position="385"/>
    </location>
</feature>
<dbReference type="PANTHER" id="PTHR46889:SF5">
    <property type="entry name" value="INTEGRASE PROTEIN"/>
    <property type="match status" value="1"/>
</dbReference>
<evidence type="ECO:0000313" key="3">
    <source>
        <dbReference type="EMBL" id="SVB56102.1"/>
    </source>
</evidence>
<dbReference type="EMBL" id="UINC01047175">
    <property type="protein sequence ID" value="SVB56102.1"/>
    <property type="molecule type" value="Genomic_DNA"/>
</dbReference>
<dbReference type="InterPro" id="IPR012337">
    <property type="entry name" value="RNaseH-like_sf"/>
</dbReference>
<feature type="compositionally biased region" description="Basic and acidic residues" evidence="1">
    <location>
        <begin position="1"/>
        <end position="13"/>
    </location>
</feature>
<dbReference type="Pfam" id="PF00665">
    <property type="entry name" value="rve"/>
    <property type="match status" value="1"/>
</dbReference>
<dbReference type="InterPro" id="IPR001584">
    <property type="entry name" value="Integrase_cat-core"/>
</dbReference>
<dbReference type="GO" id="GO:0015074">
    <property type="term" value="P:DNA integration"/>
    <property type="evidence" value="ECO:0007669"/>
    <property type="project" value="InterPro"/>
</dbReference>
<dbReference type="InterPro" id="IPR048020">
    <property type="entry name" value="Transpos_IS3"/>
</dbReference>
<evidence type="ECO:0000259" key="2">
    <source>
        <dbReference type="PROSITE" id="PS50994"/>
    </source>
</evidence>